<comment type="caution">
    <text evidence="7">The sequence shown here is derived from an EMBL/GenBank/DDBJ whole genome shotgun (WGS) entry which is preliminary data.</text>
</comment>
<dbReference type="InterPro" id="IPR004090">
    <property type="entry name" value="Chemotax_Me-accpt_rcpt"/>
</dbReference>
<evidence type="ECO:0000256" key="3">
    <source>
        <dbReference type="ARBA" id="ARBA00029447"/>
    </source>
</evidence>
<dbReference type="RefSeq" id="WP_176718909.1">
    <property type="nucleotide sequence ID" value="NZ_MCRI01000011.1"/>
</dbReference>
<dbReference type="EMBL" id="MCRI01000011">
    <property type="protein sequence ID" value="ODN66950.1"/>
    <property type="molecule type" value="Genomic_DNA"/>
</dbReference>
<evidence type="ECO:0000256" key="2">
    <source>
        <dbReference type="ARBA" id="ARBA00023224"/>
    </source>
</evidence>
<evidence type="ECO:0000313" key="7">
    <source>
        <dbReference type="EMBL" id="ODN66950.1"/>
    </source>
</evidence>
<evidence type="ECO:0000259" key="6">
    <source>
        <dbReference type="PROSITE" id="PS50111"/>
    </source>
</evidence>
<dbReference type="STRING" id="291169.A9E74_01344"/>
<dbReference type="FunFam" id="1.10.287.950:FF:000001">
    <property type="entry name" value="Methyl-accepting chemotaxis sensory transducer"/>
    <property type="match status" value="1"/>
</dbReference>
<dbReference type="SMART" id="SM00283">
    <property type="entry name" value="MA"/>
    <property type="match status" value="1"/>
</dbReference>
<keyword evidence="2 4" id="KW-0807">Transducer</keyword>
<dbReference type="PROSITE" id="PS50111">
    <property type="entry name" value="CHEMOTAXIS_TRANSDUC_2"/>
    <property type="match status" value="1"/>
</dbReference>
<dbReference type="GO" id="GO:0004888">
    <property type="term" value="F:transmembrane signaling receptor activity"/>
    <property type="evidence" value="ECO:0007669"/>
    <property type="project" value="InterPro"/>
</dbReference>
<keyword evidence="8" id="KW-1185">Reference proteome</keyword>
<evidence type="ECO:0000256" key="1">
    <source>
        <dbReference type="ARBA" id="ARBA00004370"/>
    </source>
</evidence>
<feature type="transmembrane region" description="Helical" evidence="5">
    <location>
        <begin position="75"/>
        <end position="95"/>
    </location>
</feature>
<evidence type="ECO:0000256" key="5">
    <source>
        <dbReference type="SAM" id="Phobius"/>
    </source>
</evidence>
<dbReference type="Gene3D" id="1.10.287.950">
    <property type="entry name" value="Methyl-accepting chemotaxis protein"/>
    <property type="match status" value="1"/>
</dbReference>
<gene>
    <name evidence="7" type="primary">ctpH_2</name>
    <name evidence="7" type="ORF">A9E74_01344</name>
</gene>
<feature type="transmembrane region" description="Helical" evidence="5">
    <location>
        <begin position="101"/>
        <end position="121"/>
    </location>
</feature>
<keyword evidence="5" id="KW-0812">Transmembrane</keyword>
<organism evidence="7 8">
    <name type="scientific">Methylophaga muralis</name>
    <dbReference type="NCBI Taxonomy" id="291169"/>
    <lineage>
        <taxon>Bacteria</taxon>
        <taxon>Pseudomonadati</taxon>
        <taxon>Pseudomonadota</taxon>
        <taxon>Gammaproteobacteria</taxon>
        <taxon>Thiotrichales</taxon>
        <taxon>Piscirickettsiaceae</taxon>
        <taxon>Methylophaga</taxon>
    </lineage>
</organism>
<dbReference type="GO" id="GO:0006935">
    <property type="term" value="P:chemotaxis"/>
    <property type="evidence" value="ECO:0007669"/>
    <property type="project" value="InterPro"/>
</dbReference>
<keyword evidence="5" id="KW-1133">Transmembrane helix</keyword>
<evidence type="ECO:0000313" key="8">
    <source>
        <dbReference type="Proteomes" id="UP000094379"/>
    </source>
</evidence>
<dbReference type="GO" id="GO:0016020">
    <property type="term" value="C:membrane"/>
    <property type="evidence" value="ECO:0007669"/>
    <property type="project" value="UniProtKB-SubCell"/>
</dbReference>
<name>A0A1E3GSC1_9GAMM</name>
<dbReference type="PANTHER" id="PTHR32089:SF74">
    <property type="entry name" value="METHYL-ACCEPTING CHEMOTAXIS PROTEIN AER"/>
    <property type="match status" value="1"/>
</dbReference>
<dbReference type="GO" id="GO:0007165">
    <property type="term" value="P:signal transduction"/>
    <property type="evidence" value="ECO:0007669"/>
    <property type="project" value="UniProtKB-KW"/>
</dbReference>
<dbReference type="Proteomes" id="UP000094379">
    <property type="component" value="Unassembled WGS sequence"/>
</dbReference>
<dbReference type="AlphaFoldDB" id="A0A1E3GSC1"/>
<accession>A0A1E3GSC1</accession>
<sequence length="447" mass="48420">MGIIKNRVKNGDHYWVDGYVSPMIENGDVVGYESVRTKPTRERVERAERVYKRLNNGQSAIDGSWFSRLNLHYRFLLAHVVALVISLVLASSLLQVEPYELAAIAAVTIVIFLGLSIWAFSPLKQAAIRAREEINNPLMALIYTGRSDEIGQIQLTAEFLKGRLGTTLGRIRDSAASIEQEADNSAHSVADIQSAIRQQAMRMEEVATAMTEMTASIQEVATNAAYAATKARETDELSKNGVSSASKAVNSLSDVSAAIGNISKVVAQLDKDTRNIGQIIEVITSIADQTNLLALNAAIEAARAGEHGRGFAVVAEEVRSLASKTQLSTQQIQNLIGELNNAVKEAVKVMEQSQQTSGTSELHVKASIQALETIANEVSNINELNFQIAAAVEEQSSVSEDINRNIVQVNESASQVSHGAEIADNAAHGLSTQSHHMSDMIKRFQQG</sequence>
<proteinExistence type="inferred from homology"/>
<dbReference type="PANTHER" id="PTHR32089">
    <property type="entry name" value="METHYL-ACCEPTING CHEMOTAXIS PROTEIN MCPB"/>
    <property type="match status" value="1"/>
</dbReference>
<dbReference type="InterPro" id="IPR004089">
    <property type="entry name" value="MCPsignal_dom"/>
</dbReference>
<dbReference type="Pfam" id="PF00015">
    <property type="entry name" value="MCPsignal"/>
    <property type="match status" value="1"/>
</dbReference>
<reference evidence="7 8" key="1">
    <citation type="submission" date="2016-07" db="EMBL/GenBank/DDBJ databases">
        <title>Draft Genome Sequence of Methylophaga muralis Bur 1.</title>
        <authorList>
            <person name="Vasilenko O.V."/>
            <person name="Doronina N.V."/>
            <person name="Shmareva M.N."/>
            <person name="Tarlachkov S.V."/>
            <person name="Mustakhimov I."/>
            <person name="Trotsenko Y.A."/>
        </authorList>
    </citation>
    <scope>NUCLEOTIDE SEQUENCE [LARGE SCALE GENOMIC DNA]</scope>
    <source>
        <strain evidence="7 8">Bur 1</strain>
    </source>
</reference>
<keyword evidence="5" id="KW-0472">Membrane</keyword>
<feature type="domain" description="Methyl-accepting transducer" evidence="6">
    <location>
        <begin position="174"/>
        <end position="410"/>
    </location>
</feature>
<comment type="similarity">
    <text evidence="3">Belongs to the methyl-accepting chemotaxis (MCP) protein family.</text>
</comment>
<dbReference type="PRINTS" id="PR00260">
    <property type="entry name" value="CHEMTRNSDUCR"/>
</dbReference>
<dbReference type="CDD" id="cd11386">
    <property type="entry name" value="MCP_signal"/>
    <property type="match status" value="1"/>
</dbReference>
<dbReference type="SUPFAM" id="SSF58104">
    <property type="entry name" value="Methyl-accepting chemotaxis protein (MCP) signaling domain"/>
    <property type="match status" value="1"/>
</dbReference>
<protein>
    <submittedName>
        <fullName evidence="7">Methyl-accepting chemotaxis protein CtpH</fullName>
    </submittedName>
</protein>
<evidence type="ECO:0000256" key="4">
    <source>
        <dbReference type="PROSITE-ProRule" id="PRU00284"/>
    </source>
</evidence>
<comment type="subcellular location">
    <subcellularLocation>
        <location evidence="1">Membrane</location>
    </subcellularLocation>
</comment>